<organism evidence="1">
    <name type="scientific">marine sediment metagenome</name>
    <dbReference type="NCBI Taxonomy" id="412755"/>
    <lineage>
        <taxon>unclassified sequences</taxon>
        <taxon>metagenomes</taxon>
        <taxon>ecological metagenomes</taxon>
    </lineage>
</organism>
<dbReference type="EMBL" id="LAZR01007209">
    <property type="protein sequence ID" value="KKM86729.1"/>
    <property type="molecule type" value="Genomic_DNA"/>
</dbReference>
<protein>
    <submittedName>
        <fullName evidence="1">Uncharacterized protein</fullName>
    </submittedName>
</protein>
<proteinExistence type="predicted"/>
<evidence type="ECO:0000313" key="1">
    <source>
        <dbReference type="EMBL" id="KKM86729.1"/>
    </source>
</evidence>
<gene>
    <name evidence="1" type="ORF">LCGC14_1276030</name>
</gene>
<sequence length="81" mass="9277">MFERKYKIENGLLVKRESGIPLPDDEPFFMLRAQDAKALPVLLAYQAIVNTMEMKKAVGVCVEDFRKFAEMNPEKMAEPTP</sequence>
<dbReference type="AlphaFoldDB" id="A0A0F9KWL5"/>
<name>A0A0F9KWL5_9ZZZZ</name>
<comment type="caution">
    <text evidence="1">The sequence shown here is derived from an EMBL/GenBank/DDBJ whole genome shotgun (WGS) entry which is preliminary data.</text>
</comment>
<reference evidence="1" key="1">
    <citation type="journal article" date="2015" name="Nature">
        <title>Complex archaea that bridge the gap between prokaryotes and eukaryotes.</title>
        <authorList>
            <person name="Spang A."/>
            <person name="Saw J.H."/>
            <person name="Jorgensen S.L."/>
            <person name="Zaremba-Niedzwiedzka K."/>
            <person name="Martijn J."/>
            <person name="Lind A.E."/>
            <person name="van Eijk R."/>
            <person name="Schleper C."/>
            <person name="Guy L."/>
            <person name="Ettema T.J."/>
        </authorList>
    </citation>
    <scope>NUCLEOTIDE SEQUENCE</scope>
</reference>
<accession>A0A0F9KWL5</accession>